<dbReference type="PROSITE" id="PS00061">
    <property type="entry name" value="ADH_SHORT"/>
    <property type="match status" value="1"/>
</dbReference>
<dbReference type="Proteomes" id="UP001596472">
    <property type="component" value="Unassembled WGS sequence"/>
</dbReference>
<comment type="similarity">
    <text evidence="1">Belongs to the short-chain dehydrogenases/reductases (SDR) family.</text>
</comment>
<keyword evidence="4" id="KW-1185">Reference proteome</keyword>
<dbReference type="InterPro" id="IPR020904">
    <property type="entry name" value="Sc_DH/Rdtase_CS"/>
</dbReference>
<evidence type="ECO:0000256" key="1">
    <source>
        <dbReference type="ARBA" id="ARBA00006484"/>
    </source>
</evidence>
<organism evidence="3 4">
    <name type="scientific">Haloferula chungangensis</name>
    <dbReference type="NCBI Taxonomy" id="1048331"/>
    <lineage>
        <taxon>Bacteria</taxon>
        <taxon>Pseudomonadati</taxon>
        <taxon>Verrucomicrobiota</taxon>
        <taxon>Verrucomicrobiia</taxon>
        <taxon>Verrucomicrobiales</taxon>
        <taxon>Verrucomicrobiaceae</taxon>
        <taxon>Haloferula</taxon>
    </lineage>
</organism>
<evidence type="ECO:0000313" key="3">
    <source>
        <dbReference type="EMBL" id="MFC7337535.1"/>
    </source>
</evidence>
<dbReference type="InterPro" id="IPR057326">
    <property type="entry name" value="KR_dom"/>
</dbReference>
<dbReference type="Gene3D" id="3.40.50.720">
    <property type="entry name" value="NAD(P)-binding Rossmann-like Domain"/>
    <property type="match status" value="1"/>
</dbReference>
<sequence>MRTYIITGASKGIGHATAVQLAKEGHQVIGLARSQPEDSAPFTEFVPVDLGDQNARLKVFEELAAKYRVDGILNNVGLVNPAPLGEITLDDFDAVIDMNLRVAIQLTQAVLPGMKERGWGRIVSTSSLVTAGVPFRTSYAAAKTALLSFTRSWALELAQFGITVNAVSPGPVATELFNTNNPPGSESRQRYIDGIPMKRTGTPEELAAANCFFLGESSSFVTGQNLYVDGGSSTGHAPI</sequence>
<proteinExistence type="inferred from homology"/>
<dbReference type="PANTHER" id="PTHR42760">
    <property type="entry name" value="SHORT-CHAIN DEHYDROGENASES/REDUCTASES FAMILY MEMBER"/>
    <property type="match status" value="1"/>
</dbReference>
<feature type="domain" description="Ketoreductase" evidence="2">
    <location>
        <begin position="2"/>
        <end position="170"/>
    </location>
</feature>
<dbReference type="InterPro" id="IPR036291">
    <property type="entry name" value="NAD(P)-bd_dom_sf"/>
</dbReference>
<comment type="caution">
    <text evidence="3">The sequence shown here is derived from an EMBL/GenBank/DDBJ whole genome shotgun (WGS) entry which is preliminary data.</text>
</comment>
<evidence type="ECO:0000313" key="4">
    <source>
        <dbReference type="Proteomes" id="UP001596472"/>
    </source>
</evidence>
<protein>
    <submittedName>
        <fullName evidence="3">SDR family oxidoreductase</fullName>
    </submittedName>
</protein>
<evidence type="ECO:0000259" key="2">
    <source>
        <dbReference type="SMART" id="SM00822"/>
    </source>
</evidence>
<dbReference type="PANTHER" id="PTHR42760:SF40">
    <property type="entry name" value="3-OXOACYL-[ACYL-CARRIER-PROTEIN] REDUCTASE, CHLOROPLASTIC"/>
    <property type="match status" value="1"/>
</dbReference>
<dbReference type="PRINTS" id="PR00081">
    <property type="entry name" value="GDHRDH"/>
</dbReference>
<dbReference type="Pfam" id="PF13561">
    <property type="entry name" value="adh_short_C2"/>
    <property type="match status" value="1"/>
</dbReference>
<dbReference type="PRINTS" id="PR00080">
    <property type="entry name" value="SDRFAMILY"/>
</dbReference>
<reference evidence="4" key="1">
    <citation type="journal article" date="2019" name="Int. J. Syst. Evol. Microbiol.">
        <title>The Global Catalogue of Microorganisms (GCM) 10K type strain sequencing project: providing services to taxonomists for standard genome sequencing and annotation.</title>
        <authorList>
            <consortium name="The Broad Institute Genomics Platform"/>
            <consortium name="The Broad Institute Genome Sequencing Center for Infectious Disease"/>
            <person name="Wu L."/>
            <person name="Ma J."/>
        </authorList>
    </citation>
    <scope>NUCLEOTIDE SEQUENCE [LARGE SCALE GENOMIC DNA]</scope>
    <source>
        <strain evidence="4">CGMCC 4.1467</strain>
    </source>
</reference>
<dbReference type="SUPFAM" id="SSF51735">
    <property type="entry name" value="NAD(P)-binding Rossmann-fold domains"/>
    <property type="match status" value="1"/>
</dbReference>
<dbReference type="InterPro" id="IPR002347">
    <property type="entry name" value="SDR_fam"/>
</dbReference>
<accession>A0ABW2L7K9</accession>
<dbReference type="SMART" id="SM00822">
    <property type="entry name" value="PKS_KR"/>
    <property type="match status" value="1"/>
</dbReference>
<name>A0ABW2L7K9_9BACT</name>
<dbReference type="EMBL" id="JBHTBS010000004">
    <property type="protein sequence ID" value="MFC7337535.1"/>
    <property type="molecule type" value="Genomic_DNA"/>
</dbReference>
<dbReference type="CDD" id="cd05233">
    <property type="entry name" value="SDR_c"/>
    <property type="match status" value="1"/>
</dbReference>
<gene>
    <name evidence="3" type="ORF">ACFQY0_10135</name>
</gene>
<dbReference type="RefSeq" id="WP_379711906.1">
    <property type="nucleotide sequence ID" value="NZ_JBHTBS010000004.1"/>
</dbReference>